<gene>
    <name evidence="7" type="ORF">BGL_1c14690</name>
</gene>
<dbReference type="InterPro" id="IPR036390">
    <property type="entry name" value="WH_DNA-bd_sf"/>
</dbReference>
<sequence>MTLSQLRAFCVVVEQGSFRAASRTLNIAQSALTHAIQSLEAELAAPLLTRSHLGISLTPFGERLLVRAGAILRDCERIDQDMRELQGQPSGRIALGVTSEPLAELLMPVLKRFMADYPNVLVHVSSGSSKMLTERIRDGRLDFALCPLAPNLADADLEIDRLYRSTAAVLARAGHPKAGATSIDELVDCEWVGFRREGIAGFAANRLVKMFGERGLGMPKIVLTADTLLESLYFVSETDYLTVDPGVLADLKLFSGALIRIPVRETFSSRDICLVRRSTSPPTAVAQALASMLASYARLRRGVTGAGSPHGESDDEDEGEDDDGGSATL</sequence>
<dbReference type="PROSITE" id="PS50931">
    <property type="entry name" value="HTH_LYSR"/>
    <property type="match status" value="1"/>
</dbReference>
<protein>
    <submittedName>
        <fullName evidence="7">Transcriptional regulator, LysR family</fullName>
    </submittedName>
</protein>
<name>A0A0B6RY43_BURPL</name>
<dbReference type="Pfam" id="PF03466">
    <property type="entry name" value="LysR_substrate"/>
    <property type="match status" value="1"/>
</dbReference>
<evidence type="ECO:0000256" key="4">
    <source>
        <dbReference type="ARBA" id="ARBA00023163"/>
    </source>
</evidence>
<dbReference type="KEGG" id="bpla:bpln_1g14400"/>
<dbReference type="PANTHER" id="PTHR30126:SF97">
    <property type="entry name" value="HTH-TYPE TRANSCRIPTIONAL REGULATOR ABGR"/>
    <property type="match status" value="1"/>
</dbReference>
<dbReference type="InterPro" id="IPR005119">
    <property type="entry name" value="LysR_subst-bd"/>
</dbReference>
<feature type="compositionally biased region" description="Acidic residues" evidence="5">
    <location>
        <begin position="313"/>
        <end position="329"/>
    </location>
</feature>
<reference evidence="8" key="1">
    <citation type="submission" date="2011-03" db="EMBL/GenBank/DDBJ databases">
        <authorList>
            <person name="Voget S."/>
            <person name="Streit W.R."/>
            <person name="Jaeger K.E."/>
            <person name="Daniel R."/>
        </authorList>
    </citation>
    <scope>NUCLEOTIDE SEQUENCE [LARGE SCALE GENOMIC DNA]</scope>
    <source>
        <strain evidence="8">PG1</strain>
    </source>
</reference>
<evidence type="ECO:0000256" key="1">
    <source>
        <dbReference type="ARBA" id="ARBA00009437"/>
    </source>
</evidence>
<dbReference type="AlphaFoldDB" id="A0A0B6RY43"/>
<reference evidence="7 8" key="2">
    <citation type="journal article" date="2016" name="Appl. Microbiol. Biotechnol.">
        <title>Mutations improving production and secretion of extracellular lipase by Burkholderia glumae PG1.</title>
        <authorList>
            <person name="Knapp A."/>
            <person name="Voget S."/>
            <person name="Gao R."/>
            <person name="Zaburannyi N."/>
            <person name="Krysciak D."/>
            <person name="Breuer M."/>
            <person name="Hauer B."/>
            <person name="Streit W.R."/>
            <person name="Muller R."/>
            <person name="Daniel R."/>
            <person name="Jaeger K.E."/>
        </authorList>
    </citation>
    <scope>NUCLEOTIDE SEQUENCE [LARGE SCALE GENOMIC DNA]</scope>
    <source>
        <strain evidence="7 8">PG1</strain>
    </source>
</reference>
<dbReference type="EMBL" id="CP002580">
    <property type="protein sequence ID" value="AJK45985.1"/>
    <property type="molecule type" value="Genomic_DNA"/>
</dbReference>
<proteinExistence type="inferred from homology"/>
<dbReference type="PRINTS" id="PR00039">
    <property type="entry name" value="HTHLYSR"/>
</dbReference>
<evidence type="ECO:0000256" key="3">
    <source>
        <dbReference type="ARBA" id="ARBA00023125"/>
    </source>
</evidence>
<dbReference type="PANTHER" id="PTHR30126">
    <property type="entry name" value="HTH-TYPE TRANSCRIPTIONAL REGULATOR"/>
    <property type="match status" value="1"/>
</dbReference>
<dbReference type="KEGG" id="bgp:BGL_1c14690"/>
<keyword evidence="3" id="KW-0238">DNA-binding</keyword>
<organism evidence="7 8">
    <name type="scientific">Burkholderia plantarii</name>
    <dbReference type="NCBI Taxonomy" id="41899"/>
    <lineage>
        <taxon>Bacteria</taxon>
        <taxon>Pseudomonadati</taxon>
        <taxon>Pseudomonadota</taxon>
        <taxon>Betaproteobacteria</taxon>
        <taxon>Burkholderiales</taxon>
        <taxon>Burkholderiaceae</taxon>
        <taxon>Burkholderia</taxon>
    </lineage>
</organism>
<dbReference type="Pfam" id="PF00126">
    <property type="entry name" value="HTH_1"/>
    <property type="match status" value="1"/>
</dbReference>
<feature type="region of interest" description="Disordered" evidence="5">
    <location>
        <begin position="303"/>
        <end position="329"/>
    </location>
</feature>
<dbReference type="Gene3D" id="1.10.10.10">
    <property type="entry name" value="Winged helix-like DNA-binding domain superfamily/Winged helix DNA-binding domain"/>
    <property type="match status" value="1"/>
</dbReference>
<evidence type="ECO:0000256" key="5">
    <source>
        <dbReference type="SAM" id="MobiDB-lite"/>
    </source>
</evidence>
<dbReference type="SUPFAM" id="SSF46785">
    <property type="entry name" value="Winged helix' DNA-binding domain"/>
    <property type="match status" value="1"/>
</dbReference>
<dbReference type="InterPro" id="IPR036388">
    <property type="entry name" value="WH-like_DNA-bd_sf"/>
</dbReference>
<evidence type="ECO:0000313" key="8">
    <source>
        <dbReference type="Proteomes" id="UP000031838"/>
    </source>
</evidence>
<keyword evidence="4" id="KW-0804">Transcription</keyword>
<dbReference type="Proteomes" id="UP000031838">
    <property type="component" value="Chromosome 1"/>
</dbReference>
<dbReference type="RefSeq" id="WP_063891205.1">
    <property type="nucleotide sequence ID" value="NZ_BSTO01000005.1"/>
</dbReference>
<evidence type="ECO:0000313" key="7">
    <source>
        <dbReference type="EMBL" id="AJK45985.1"/>
    </source>
</evidence>
<dbReference type="Gene3D" id="3.40.190.290">
    <property type="match status" value="1"/>
</dbReference>
<dbReference type="FunFam" id="1.10.10.10:FF:000001">
    <property type="entry name" value="LysR family transcriptional regulator"/>
    <property type="match status" value="1"/>
</dbReference>
<dbReference type="GO" id="GO:0000976">
    <property type="term" value="F:transcription cis-regulatory region binding"/>
    <property type="evidence" value="ECO:0007669"/>
    <property type="project" value="TreeGrafter"/>
</dbReference>
<dbReference type="GO" id="GO:0003700">
    <property type="term" value="F:DNA-binding transcription factor activity"/>
    <property type="evidence" value="ECO:0007669"/>
    <property type="project" value="InterPro"/>
</dbReference>
<evidence type="ECO:0000259" key="6">
    <source>
        <dbReference type="PROSITE" id="PS50931"/>
    </source>
</evidence>
<dbReference type="HOGENOM" id="CLU_039613_6_0_4"/>
<dbReference type="Gene3D" id="3.40.190.10">
    <property type="entry name" value="Periplasmic binding protein-like II"/>
    <property type="match status" value="1"/>
</dbReference>
<feature type="domain" description="HTH lysR-type" evidence="6">
    <location>
        <begin position="1"/>
        <end position="58"/>
    </location>
</feature>
<accession>A0A0B6RY43</accession>
<keyword evidence="8" id="KW-1185">Reference proteome</keyword>
<keyword evidence="2" id="KW-0805">Transcription regulation</keyword>
<dbReference type="SUPFAM" id="SSF53850">
    <property type="entry name" value="Periplasmic binding protein-like II"/>
    <property type="match status" value="1"/>
</dbReference>
<comment type="similarity">
    <text evidence="1">Belongs to the LysR transcriptional regulatory family.</text>
</comment>
<evidence type="ECO:0000256" key="2">
    <source>
        <dbReference type="ARBA" id="ARBA00023015"/>
    </source>
</evidence>
<dbReference type="InterPro" id="IPR000847">
    <property type="entry name" value="LysR_HTH_N"/>
</dbReference>